<dbReference type="AlphaFoldDB" id="A0A919EII4"/>
<evidence type="ECO:0000313" key="3">
    <source>
        <dbReference type="Proteomes" id="UP000623842"/>
    </source>
</evidence>
<feature type="transmembrane region" description="Helical" evidence="1">
    <location>
        <begin position="12"/>
        <end position="34"/>
    </location>
</feature>
<dbReference type="Proteomes" id="UP000623842">
    <property type="component" value="Unassembled WGS sequence"/>
</dbReference>
<evidence type="ECO:0000313" key="2">
    <source>
        <dbReference type="EMBL" id="GHF87755.1"/>
    </source>
</evidence>
<organism evidence="2 3">
    <name type="scientific">Thalassotalea marina</name>
    <dbReference type="NCBI Taxonomy" id="1673741"/>
    <lineage>
        <taxon>Bacteria</taxon>
        <taxon>Pseudomonadati</taxon>
        <taxon>Pseudomonadota</taxon>
        <taxon>Gammaproteobacteria</taxon>
        <taxon>Alteromonadales</taxon>
        <taxon>Colwelliaceae</taxon>
        <taxon>Thalassotalea</taxon>
    </lineage>
</organism>
<keyword evidence="1" id="KW-0472">Membrane</keyword>
<sequence>MSFISKQERNLLITAKTFLAVGLFNAVDAIYTSFDLPVNAFMGLLGAALLLLAIYWTFKNLQNVTDKYSDEYLKHIYQQSYSYAAIGAAIPLFTFILFDDWLAHYFTIKYSAKLCIGTMLSMQGGYILWRNFIDNRSLNKDELQDGA</sequence>
<feature type="transmembrane region" description="Helical" evidence="1">
    <location>
        <begin position="79"/>
        <end position="98"/>
    </location>
</feature>
<evidence type="ECO:0000256" key="1">
    <source>
        <dbReference type="SAM" id="Phobius"/>
    </source>
</evidence>
<feature type="transmembrane region" description="Helical" evidence="1">
    <location>
        <begin position="40"/>
        <end position="58"/>
    </location>
</feature>
<keyword evidence="3" id="KW-1185">Reference proteome</keyword>
<comment type="caution">
    <text evidence="2">The sequence shown here is derived from an EMBL/GenBank/DDBJ whole genome shotgun (WGS) entry which is preliminary data.</text>
</comment>
<dbReference type="RefSeq" id="WP_189768686.1">
    <property type="nucleotide sequence ID" value="NZ_BNCK01000003.1"/>
</dbReference>
<keyword evidence="1" id="KW-1133">Transmembrane helix</keyword>
<protein>
    <submittedName>
        <fullName evidence="2">Uncharacterized protein</fullName>
    </submittedName>
</protein>
<gene>
    <name evidence="2" type="ORF">GCM10017161_14250</name>
</gene>
<dbReference type="EMBL" id="BNCK01000003">
    <property type="protein sequence ID" value="GHF87755.1"/>
    <property type="molecule type" value="Genomic_DNA"/>
</dbReference>
<keyword evidence="1" id="KW-0812">Transmembrane</keyword>
<reference evidence="2" key="1">
    <citation type="journal article" date="2014" name="Int. J. Syst. Evol. Microbiol.">
        <title>Complete genome sequence of Corynebacterium casei LMG S-19264T (=DSM 44701T), isolated from a smear-ripened cheese.</title>
        <authorList>
            <consortium name="US DOE Joint Genome Institute (JGI-PGF)"/>
            <person name="Walter F."/>
            <person name="Albersmeier A."/>
            <person name="Kalinowski J."/>
            <person name="Ruckert C."/>
        </authorList>
    </citation>
    <scope>NUCLEOTIDE SEQUENCE</scope>
    <source>
        <strain evidence="2">KCTC 42731</strain>
    </source>
</reference>
<accession>A0A919EII4</accession>
<reference evidence="2" key="2">
    <citation type="submission" date="2020-09" db="EMBL/GenBank/DDBJ databases">
        <authorList>
            <person name="Sun Q."/>
            <person name="Kim S."/>
        </authorList>
    </citation>
    <scope>NUCLEOTIDE SEQUENCE</scope>
    <source>
        <strain evidence="2">KCTC 42731</strain>
    </source>
</reference>
<name>A0A919EII4_9GAMM</name>
<proteinExistence type="predicted"/>